<evidence type="ECO:0000313" key="2">
    <source>
        <dbReference type="Proteomes" id="UP001549921"/>
    </source>
</evidence>
<gene>
    <name evidence="1" type="ORF">ABMA28_010746</name>
</gene>
<dbReference type="PIRSF" id="PIRSF022704">
    <property type="entry name" value="UCP022704"/>
    <property type="match status" value="1"/>
</dbReference>
<dbReference type="EMBL" id="JBEDNZ010000026">
    <property type="protein sequence ID" value="KAL0810637.1"/>
    <property type="molecule type" value="Genomic_DNA"/>
</dbReference>
<dbReference type="AlphaFoldDB" id="A0ABD0S9B8"/>
<comment type="caution">
    <text evidence="1">The sequence shown here is derived from an EMBL/GenBank/DDBJ whole genome shotgun (WGS) entry which is preliminary data.</text>
</comment>
<sequence>MESSAFDKFSFKDCHWLNEPKQWRVDEKDILVATTDNKTDFWQGTWYNFHFNTGHVYGLQIRDDFTFTVCVEADFTTLYDQAGLMIYLDEKHWLKAGIEYNDGQPMIGSVLTNEVSDWATGVYTGNPRKFWLRLTRTKGVVCVKYSIDNETWTLLRLCPFYGGECFVGPMCCSPQREGLAVKFSDVKICKPAEDILHSN</sequence>
<accession>A0ABD0S9B8</accession>
<dbReference type="InterPro" id="IPR015987">
    <property type="entry name" value="UCP022704"/>
</dbReference>
<reference evidence="1 2" key="1">
    <citation type="submission" date="2024-06" db="EMBL/GenBank/DDBJ databases">
        <title>A chromosome-level genome assembly of beet webworm, Loxostege sticticalis.</title>
        <authorList>
            <person name="Zhang Y."/>
        </authorList>
    </citation>
    <scope>NUCLEOTIDE SEQUENCE [LARGE SCALE GENOMIC DNA]</scope>
    <source>
        <strain evidence="1">AQ028</strain>
        <tissue evidence="1">Male pupae</tissue>
    </source>
</reference>
<dbReference type="SUPFAM" id="SSF49899">
    <property type="entry name" value="Concanavalin A-like lectins/glucanases"/>
    <property type="match status" value="1"/>
</dbReference>
<protein>
    <recommendedName>
        <fullName evidence="3">DUF1349 domain-containing protein</fullName>
    </recommendedName>
</protein>
<dbReference type="Gene3D" id="2.60.120.200">
    <property type="match status" value="1"/>
</dbReference>
<dbReference type="Proteomes" id="UP001549921">
    <property type="component" value="Unassembled WGS sequence"/>
</dbReference>
<evidence type="ECO:0000313" key="1">
    <source>
        <dbReference type="EMBL" id="KAL0810637.1"/>
    </source>
</evidence>
<dbReference type="PANTHER" id="PTHR35332">
    <property type="entry name" value="REGULATION OF ENOLASE PROTEIN 1"/>
    <property type="match status" value="1"/>
</dbReference>
<dbReference type="InterPro" id="IPR013320">
    <property type="entry name" value="ConA-like_dom_sf"/>
</dbReference>
<dbReference type="PANTHER" id="PTHR35332:SF2">
    <property type="entry name" value="REGULATION OF ENOLASE PROTEIN 1"/>
    <property type="match status" value="1"/>
</dbReference>
<name>A0ABD0S9B8_LOXSC</name>
<dbReference type="Pfam" id="PF07081">
    <property type="entry name" value="DUF1349"/>
    <property type="match status" value="1"/>
</dbReference>
<evidence type="ECO:0008006" key="3">
    <source>
        <dbReference type="Google" id="ProtNLM"/>
    </source>
</evidence>
<dbReference type="InterPro" id="IPR009784">
    <property type="entry name" value="DUF1349"/>
</dbReference>
<organism evidence="1 2">
    <name type="scientific">Loxostege sticticalis</name>
    <name type="common">Beet webworm moth</name>
    <dbReference type="NCBI Taxonomy" id="481309"/>
    <lineage>
        <taxon>Eukaryota</taxon>
        <taxon>Metazoa</taxon>
        <taxon>Ecdysozoa</taxon>
        <taxon>Arthropoda</taxon>
        <taxon>Hexapoda</taxon>
        <taxon>Insecta</taxon>
        <taxon>Pterygota</taxon>
        <taxon>Neoptera</taxon>
        <taxon>Endopterygota</taxon>
        <taxon>Lepidoptera</taxon>
        <taxon>Glossata</taxon>
        <taxon>Ditrysia</taxon>
        <taxon>Pyraloidea</taxon>
        <taxon>Crambidae</taxon>
        <taxon>Pyraustinae</taxon>
        <taxon>Loxostege</taxon>
    </lineage>
</organism>
<proteinExistence type="predicted"/>